<proteinExistence type="predicted"/>
<dbReference type="GO" id="GO:0030479">
    <property type="term" value="C:actin cortical patch"/>
    <property type="evidence" value="ECO:0007669"/>
    <property type="project" value="TreeGrafter"/>
</dbReference>
<dbReference type="Proteomes" id="UP001147747">
    <property type="component" value="Unassembled WGS sequence"/>
</dbReference>
<dbReference type="GO" id="GO:0035091">
    <property type="term" value="F:phosphatidylinositol binding"/>
    <property type="evidence" value="ECO:0007669"/>
    <property type="project" value="TreeGrafter"/>
</dbReference>
<sequence>MTDNESLVSRSSSTSSTSSKWAKMQSQLHTPIPSSLSGECAKAEKILRSFLYPKSKKAQDEDTELGIPRAILSRAKGLAVFTATKAGIVGSFRFGSGLIVVRLEDGTWSAPSAMSTGGIGLGTQLGFEKTDFVFVLNSEKAIKTFTKSGSVTLGKNLSVALGPYGRSAEFSGVLSSKGLAGMFAYSKSRGIFGGKSWEGGIIGERPEANKKMYGITISASELLSGKVEPPPEAGPLMEILNSEKFRIPDYEIDVSPIASTEQLARDNHEGDSKTYHEELAKDIHQEVTGFPVELSAEPKAQYIAELPANTPADMPFELPADVPSDSSKKTGETSAENPARFNELDAGPVNDVFELPAEVPFFPNERRADDDIPSPIERDSLQPLPLRIQKRGGTS</sequence>
<feature type="compositionally biased region" description="Low complexity" evidence="1">
    <location>
        <begin position="9"/>
        <end position="19"/>
    </location>
</feature>
<feature type="compositionally biased region" description="Basic and acidic residues" evidence="1">
    <location>
        <begin position="364"/>
        <end position="380"/>
    </location>
</feature>
<organism evidence="3 4">
    <name type="scientific">Penicillium cosmopolitanum</name>
    <dbReference type="NCBI Taxonomy" id="1131564"/>
    <lineage>
        <taxon>Eukaryota</taxon>
        <taxon>Fungi</taxon>
        <taxon>Dikarya</taxon>
        <taxon>Ascomycota</taxon>
        <taxon>Pezizomycotina</taxon>
        <taxon>Eurotiomycetes</taxon>
        <taxon>Eurotiomycetidae</taxon>
        <taxon>Eurotiales</taxon>
        <taxon>Aspergillaceae</taxon>
        <taxon>Penicillium</taxon>
    </lineage>
</organism>
<evidence type="ECO:0000313" key="3">
    <source>
        <dbReference type="EMBL" id="KAJ5396738.1"/>
    </source>
</evidence>
<feature type="region of interest" description="Disordered" evidence="1">
    <location>
        <begin position="316"/>
        <end position="348"/>
    </location>
</feature>
<dbReference type="GO" id="GO:0051015">
    <property type="term" value="F:actin filament binding"/>
    <property type="evidence" value="ECO:0007669"/>
    <property type="project" value="TreeGrafter"/>
</dbReference>
<name>A0A9X0B9H5_9EURO</name>
<gene>
    <name evidence="3" type="ORF">N7509_004851</name>
</gene>
<dbReference type="GO" id="GO:0051017">
    <property type="term" value="P:actin filament bundle assembly"/>
    <property type="evidence" value="ECO:0007669"/>
    <property type="project" value="TreeGrafter"/>
</dbReference>
<feature type="region of interest" description="Disordered" evidence="1">
    <location>
        <begin position="361"/>
        <end position="395"/>
    </location>
</feature>
<dbReference type="InterPro" id="IPR033643">
    <property type="entry name" value="SYLF_SH3YL1-like"/>
</dbReference>
<evidence type="ECO:0000259" key="2">
    <source>
        <dbReference type="Pfam" id="PF04366"/>
    </source>
</evidence>
<dbReference type="InterPro" id="IPR007461">
    <property type="entry name" value="Ysc84_actin-binding"/>
</dbReference>
<feature type="domain" description="Ysc84 actin-binding" evidence="2">
    <location>
        <begin position="118"/>
        <end position="242"/>
    </location>
</feature>
<reference evidence="3" key="2">
    <citation type="journal article" date="2023" name="IMA Fungus">
        <title>Comparative genomic study of the Penicillium genus elucidates a diverse pangenome and 15 lateral gene transfer events.</title>
        <authorList>
            <person name="Petersen C."/>
            <person name="Sorensen T."/>
            <person name="Nielsen M.R."/>
            <person name="Sondergaard T.E."/>
            <person name="Sorensen J.L."/>
            <person name="Fitzpatrick D.A."/>
            <person name="Frisvad J.C."/>
            <person name="Nielsen K.L."/>
        </authorList>
    </citation>
    <scope>NUCLEOTIDE SEQUENCE</scope>
    <source>
        <strain evidence="3">IBT 29677</strain>
    </source>
</reference>
<dbReference type="PANTHER" id="PTHR15629:SF2">
    <property type="entry name" value="SH3 DOMAIN-CONTAINING YSC84-LIKE PROTEIN 1"/>
    <property type="match status" value="1"/>
</dbReference>
<dbReference type="AlphaFoldDB" id="A0A9X0B9H5"/>
<reference evidence="3" key="1">
    <citation type="submission" date="2022-12" db="EMBL/GenBank/DDBJ databases">
        <authorList>
            <person name="Petersen C."/>
        </authorList>
    </citation>
    <scope>NUCLEOTIDE SEQUENCE</scope>
    <source>
        <strain evidence="3">IBT 29677</strain>
    </source>
</reference>
<dbReference type="RefSeq" id="XP_056488790.1">
    <property type="nucleotide sequence ID" value="XM_056629488.1"/>
</dbReference>
<protein>
    <recommendedName>
        <fullName evidence="2">Ysc84 actin-binding domain-containing protein</fullName>
    </recommendedName>
</protein>
<comment type="caution">
    <text evidence="3">The sequence shown here is derived from an EMBL/GenBank/DDBJ whole genome shotgun (WGS) entry which is preliminary data.</text>
</comment>
<feature type="region of interest" description="Disordered" evidence="1">
    <location>
        <begin position="1"/>
        <end position="34"/>
    </location>
</feature>
<evidence type="ECO:0000313" key="4">
    <source>
        <dbReference type="Proteomes" id="UP001147747"/>
    </source>
</evidence>
<accession>A0A9X0B9H5</accession>
<dbReference type="GeneID" id="81368468"/>
<dbReference type="PANTHER" id="PTHR15629">
    <property type="entry name" value="SH3YL1 PROTEIN"/>
    <property type="match status" value="1"/>
</dbReference>
<dbReference type="OrthoDB" id="10255128at2759"/>
<keyword evidence="4" id="KW-1185">Reference proteome</keyword>
<dbReference type="GO" id="GO:0051666">
    <property type="term" value="P:actin cortical patch localization"/>
    <property type="evidence" value="ECO:0007669"/>
    <property type="project" value="TreeGrafter"/>
</dbReference>
<dbReference type="InterPro" id="IPR051702">
    <property type="entry name" value="SH3_domain_YSC84-like"/>
</dbReference>
<feature type="compositionally biased region" description="Polar residues" evidence="1">
    <location>
        <begin position="24"/>
        <end position="34"/>
    </location>
</feature>
<dbReference type="Pfam" id="PF04366">
    <property type="entry name" value="Ysc84"/>
    <property type="match status" value="1"/>
</dbReference>
<dbReference type="CDD" id="cd11525">
    <property type="entry name" value="SYLF_SH3YL1_like"/>
    <property type="match status" value="1"/>
</dbReference>
<dbReference type="EMBL" id="JAPZBU010000006">
    <property type="protein sequence ID" value="KAJ5396738.1"/>
    <property type="molecule type" value="Genomic_DNA"/>
</dbReference>
<evidence type="ECO:0000256" key="1">
    <source>
        <dbReference type="SAM" id="MobiDB-lite"/>
    </source>
</evidence>